<dbReference type="PANTHER" id="PTHR42740">
    <property type="entry name" value="RIBONUCLEASE VAPC3"/>
    <property type="match status" value="1"/>
</dbReference>
<dbReference type="SUPFAM" id="SSF88723">
    <property type="entry name" value="PIN domain-like"/>
    <property type="match status" value="1"/>
</dbReference>
<evidence type="ECO:0000313" key="8">
    <source>
        <dbReference type="Proteomes" id="UP001524383"/>
    </source>
</evidence>
<dbReference type="GO" id="GO:0004518">
    <property type="term" value="F:nuclease activity"/>
    <property type="evidence" value="ECO:0007669"/>
    <property type="project" value="UniProtKB-KW"/>
</dbReference>
<keyword evidence="3" id="KW-0479">Metal-binding</keyword>
<keyword evidence="1" id="KW-1277">Toxin-antitoxin system</keyword>
<evidence type="ECO:0000256" key="1">
    <source>
        <dbReference type="ARBA" id="ARBA00022649"/>
    </source>
</evidence>
<dbReference type="InterPro" id="IPR002716">
    <property type="entry name" value="PIN_dom"/>
</dbReference>
<dbReference type="Proteomes" id="UP001524383">
    <property type="component" value="Unassembled WGS sequence"/>
</dbReference>
<keyword evidence="4" id="KW-0378">Hydrolase</keyword>
<evidence type="ECO:0000256" key="5">
    <source>
        <dbReference type="ARBA" id="ARBA00022842"/>
    </source>
</evidence>
<organism evidence="7 8">
    <name type="scientific">Methanocalculus taiwanensis</name>
    <dbReference type="NCBI Taxonomy" id="106207"/>
    <lineage>
        <taxon>Archaea</taxon>
        <taxon>Methanobacteriati</taxon>
        <taxon>Methanobacteriota</taxon>
        <taxon>Stenosarchaea group</taxon>
        <taxon>Methanomicrobia</taxon>
        <taxon>Methanomicrobiales</taxon>
        <taxon>Methanocalculaceae</taxon>
        <taxon>Methanocalculus</taxon>
    </lineage>
</organism>
<evidence type="ECO:0000256" key="4">
    <source>
        <dbReference type="ARBA" id="ARBA00022801"/>
    </source>
</evidence>
<dbReference type="InterPro" id="IPR051749">
    <property type="entry name" value="PINc/VapC_TA_RNase"/>
</dbReference>
<protein>
    <submittedName>
        <fullName evidence="7">Type II toxin-antitoxin system VapC family toxin</fullName>
    </submittedName>
</protein>
<keyword evidence="2" id="KW-0540">Nuclease</keyword>
<dbReference type="GO" id="GO:0016787">
    <property type="term" value="F:hydrolase activity"/>
    <property type="evidence" value="ECO:0007669"/>
    <property type="project" value="UniProtKB-KW"/>
</dbReference>
<accession>A0ABD4TJR0</accession>
<dbReference type="EMBL" id="VOTZ01000006">
    <property type="protein sequence ID" value="MCQ1538178.1"/>
    <property type="molecule type" value="Genomic_DNA"/>
</dbReference>
<evidence type="ECO:0000256" key="2">
    <source>
        <dbReference type="ARBA" id="ARBA00022722"/>
    </source>
</evidence>
<dbReference type="Pfam" id="PF01850">
    <property type="entry name" value="PIN"/>
    <property type="match status" value="1"/>
</dbReference>
<dbReference type="GO" id="GO:0046872">
    <property type="term" value="F:metal ion binding"/>
    <property type="evidence" value="ECO:0007669"/>
    <property type="project" value="UniProtKB-KW"/>
</dbReference>
<dbReference type="InterPro" id="IPR029060">
    <property type="entry name" value="PIN-like_dom_sf"/>
</dbReference>
<dbReference type="AlphaFoldDB" id="A0ABD4TJR0"/>
<sequence>MIIHDNSFLIDFFRGVPETESCIGDEIYAVTTLSYHEIFEGVKRANARKEGDFFRDFFEETRVLEYTLAAAEASSTIAARLRRNGTPVNALDILIAGIAVAEGAGSIATRDKDFLTIGEVVDLEIRLYTRGR</sequence>
<dbReference type="Gene3D" id="3.40.50.1010">
    <property type="entry name" value="5'-nuclease"/>
    <property type="match status" value="1"/>
</dbReference>
<comment type="caution">
    <text evidence="7">The sequence shown here is derived from an EMBL/GenBank/DDBJ whole genome shotgun (WGS) entry which is preliminary data.</text>
</comment>
<keyword evidence="8" id="KW-1185">Reference proteome</keyword>
<dbReference type="RefSeq" id="WP_255332123.1">
    <property type="nucleotide sequence ID" value="NZ_VOTZ01000006.1"/>
</dbReference>
<evidence type="ECO:0000313" key="7">
    <source>
        <dbReference type="EMBL" id="MCQ1538178.1"/>
    </source>
</evidence>
<reference evidence="7 8" key="1">
    <citation type="submission" date="2019-08" db="EMBL/GenBank/DDBJ databases">
        <authorList>
            <person name="Chen S.-C."/>
            <person name="Lai M.-C."/>
            <person name="You Y.-T."/>
        </authorList>
    </citation>
    <scope>NUCLEOTIDE SEQUENCE [LARGE SCALE GENOMIC DNA]</scope>
    <source>
        <strain evidence="7 8">P2F9704a</strain>
    </source>
</reference>
<proteinExistence type="predicted"/>
<evidence type="ECO:0000259" key="6">
    <source>
        <dbReference type="Pfam" id="PF01850"/>
    </source>
</evidence>
<keyword evidence="5" id="KW-0460">Magnesium</keyword>
<evidence type="ECO:0000256" key="3">
    <source>
        <dbReference type="ARBA" id="ARBA00022723"/>
    </source>
</evidence>
<dbReference type="PANTHER" id="PTHR42740:SF1">
    <property type="entry name" value="RIBONUCLEASE VAPC3"/>
    <property type="match status" value="1"/>
</dbReference>
<name>A0ABD4TJR0_9EURY</name>
<feature type="domain" description="PIN" evidence="6">
    <location>
        <begin position="4"/>
        <end position="117"/>
    </location>
</feature>
<gene>
    <name evidence="7" type="ORF">FTO68_04120</name>
</gene>